<dbReference type="SUPFAM" id="SSF52058">
    <property type="entry name" value="L domain-like"/>
    <property type="match status" value="1"/>
</dbReference>
<accession>A0AAW0K388</accession>
<evidence type="ECO:0000313" key="3">
    <source>
        <dbReference type="Proteomes" id="UP000237347"/>
    </source>
</evidence>
<dbReference type="PANTHER" id="PTHR48060">
    <property type="entry name" value="DNA DAMAGE-REPAIR/TOLERATION PROTEIN DRT100"/>
    <property type="match status" value="1"/>
</dbReference>
<sequence length="238" mass="26405">MLELYNTISTFEEKDGITNDSEILMQPEIAIASRSIEINTISTYGEIYGITNDFEILIQSEIAIATVFHMISCSFSDILDISIGLVTAGNQLNIHMKTLTTTLNIHVASTTMLKGCCNPDGNEVLNIRLRHMMLRGQCPRGIKSCPRFTGLDLLANELSAPLSFDMAELVPFISKLNLSYNKFSGKIPMSFSNCSYLNVLRLDHNQLTGEIPPELGLLNCIKVFSVSNNSLRVLFPFS</sequence>
<protein>
    <submittedName>
        <fullName evidence="2">Putativeinactive leucine-rich repeat receptor-like protein kinase</fullName>
    </submittedName>
</protein>
<dbReference type="InterPro" id="IPR001611">
    <property type="entry name" value="Leu-rich_rpt"/>
</dbReference>
<dbReference type="Pfam" id="PF00560">
    <property type="entry name" value="LRR_1"/>
    <property type="match status" value="2"/>
</dbReference>
<dbReference type="Gene3D" id="3.80.10.10">
    <property type="entry name" value="Ribonuclease Inhibitor"/>
    <property type="match status" value="1"/>
</dbReference>
<keyword evidence="3" id="KW-1185">Reference proteome</keyword>
<proteinExistence type="predicted"/>
<name>A0AAW0K388_QUESU</name>
<dbReference type="GO" id="GO:0016301">
    <property type="term" value="F:kinase activity"/>
    <property type="evidence" value="ECO:0007669"/>
    <property type="project" value="UniProtKB-KW"/>
</dbReference>
<organism evidence="2 3">
    <name type="scientific">Quercus suber</name>
    <name type="common">Cork oak</name>
    <dbReference type="NCBI Taxonomy" id="58331"/>
    <lineage>
        <taxon>Eukaryota</taxon>
        <taxon>Viridiplantae</taxon>
        <taxon>Streptophyta</taxon>
        <taxon>Embryophyta</taxon>
        <taxon>Tracheophyta</taxon>
        <taxon>Spermatophyta</taxon>
        <taxon>Magnoliopsida</taxon>
        <taxon>eudicotyledons</taxon>
        <taxon>Gunneridae</taxon>
        <taxon>Pentapetalae</taxon>
        <taxon>rosids</taxon>
        <taxon>fabids</taxon>
        <taxon>Fagales</taxon>
        <taxon>Fagaceae</taxon>
        <taxon>Quercus</taxon>
    </lineage>
</organism>
<evidence type="ECO:0000313" key="2">
    <source>
        <dbReference type="EMBL" id="KAK7833228.1"/>
    </source>
</evidence>
<dbReference type="AlphaFoldDB" id="A0AAW0K388"/>
<keyword evidence="1" id="KW-0732">Signal</keyword>
<reference evidence="2 3" key="1">
    <citation type="journal article" date="2018" name="Sci. Data">
        <title>The draft genome sequence of cork oak.</title>
        <authorList>
            <person name="Ramos A.M."/>
            <person name="Usie A."/>
            <person name="Barbosa P."/>
            <person name="Barros P.M."/>
            <person name="Capote T."/>
            <person name="Chaves I."/>
            <person name="Simoes F."/>
            <person name="Abreu I."/>
            <person name="Carrasquinho I."/>
            <person name="Faro C."/>
            <person name="Guimaraes J.B."/>
            <person name="Mendonca D."/>
            <person name="Nobrega F."/>
            <person name="Rodrigues L."/>
            <person name="Saibo N.J.M."/>
            <person name="Varela M.C."/>
            <person name="Egas C."/>
            <person name="Matos J."/>
            <person name="Miguel C.M."/>
            <person name="Oliveira M.M."/>
            <person name="Ricardo C.P."/>
            <person name="Goncalves S."/>
        </authorList>
    </citation>
    <scope>NUCLEOTIDE SEQUENCE [LARGE SCALE GENOMIC DNA]</scope>
    <source>
        <strain evidence="3">cv. HL8</strain>
    </source>
</reference>
<comment type="caution">
    <text evidence="2">The sequence shown here is derived from an EMBL/GenBank/DDBJ whole genome shotgun (WGS) entry which is preliminary data.</text>
</comment>
<gene>
    <name evidence="2" type="ORF">CFP56_025743</name>
</gene>
<dbReference type="EMBL" id="PKMF04000409">
    <property type="protein sequence ID" value="KAK7833228.1"/>
    <property type="molecule type" value="Genomic_DNA"/>
</dbReference>
<dbReference type="Proteomes" id="UP000237347">
    <property type="component" value="Unassembled WGS sequence"/>
</dbReference>
<dbReference type="PANTHER" id="PTHR48060:SF20">
    <property type="entry name" value="LEUCINE-RICH REPEAT-CONTAINING N-TERMINAL PLANT-TYPE DOMAIN-CONTAINING PROTEIN"/>
    <property type="match status" value="1"/>
</dbReference>
<dbReference type="InterPro" id="IPR053211">
    <property type="entry name" value="DNA_repair-toleration"/>
</dbReference>
<evidence type="ECO:0000256" key="1">
    <source>
        <dbReference type="ARBA" id="ARBA00022729"/>
    </source>
</evidence>
<dbReference type="InterPro" id="IPR032675">
    <property type="entry name" value="LRR_dom_sf"/>
</dbReference>